<dbReference type="Proteomes" id="UP000008922">
    <property type="component" value="Chromosome"/>
</dbReference>
<dbReference type="eggNOG" id="COG1233">
    <property type="taxonomic scope" value="Bacteria"/>
</dbReference>
<dbReference type="OrthoDB" id="9789960at2"/>
<organism evidence="2 3">
    <name type="scientific">Anaerolinea thermophila (strain DSM 14523 / JCM 11388 / NBRC 100420 / UNI-1)</name>
    <dbReference type="NCBI Taxonomy" id="926569"/>
    <lineage>
        <taxon>Bacteria</taxon>
        <taxon>Bacillati</taxon>
        <taxon>Chloroflexota</taxon>
        <taxon>Anaerolineae</taxon>
        <taxon>Anaerolineales</taxon>
        <taxon>Anaerolineaceae</taxon>
        <taxon>Anaerolinea</taxon>
    </lineage>
</organism>
<accession>E8MZC5</accession>
<dbReference type="InterPro" id="IPR036188">
    <property type="entry name" value="FAD/NAD-bd_sf"/>
</dbReference>
<dbReference type="InterPro" id="IPR045892">
    <property type="entry name" value="CrtISO-like"/>
</dbReference>
<dbReference type="GO" id="GO:0016491">
    <property type="term" value="F:oxidoreductase activity"/>
    <property type="evidence" value="ECO:0007669"/>
    <property type="project" value="InterPro"/>
</dbReference>
<evidence type="ECO:0000313" key="3">
    <source>
        <dbReference type="Proteomes" id="UP000008922"/>
    </source>
</evidence>
<evidence type="ECO:0000313" key="2">
    <source>
        <dbReference type="EMBL" id="BAJ64473.1"/>
    </source>
</evidence>
<dbReference type="EMBL" id="AP012029">
    <property type="protein sequence ID" value="BAJ64473.1"/>
    <property type="molecule type" value="Genomic_DNA"/>
</dbReference>
<dbReference type="HOGENOM" id="CLU_019722_4_2_0"/>
<proteinExistence type="predicted"/>
<dbReference type="PANTHER" id="PTHR46313:SF3">
    <property type="entry name" value="PROLYCOPENE ISOMERASE, CHLOROPLASTIC"/>
    <property type="match status" value="1"/>
</dbReference>
<protein>
    <submittedName>
        <fullName evidence="2">Oxidoreductase</fullName>
    </submittedName>
</protein>
<dbReference type="STRING" id="926569.ANT_24470"/>
<dbReference type="Gene3D" id="3.50.50.60">
    <property type="entry name" value="FAD/NAD(P)-binding domain"/>
    <property type="match status" value="2"/>
</dbReference>
<feature type="domain" description="Amine oxidase" evidence="1">
    <location>
        <begin position="10"/>
        <end position="401"/>
    </location>
</feature>
<dbReference type="SUPFAM" id="SSF51905">
    <property type="entry name" value="FAD/NAD(P)-binding domain"/>
    <property type="match status" value="1"/>
</dbReference>
<dbReference type="PANTHER" id="PTHR46313">
    <property type="match status" value="1"/>
</dbReference>
<dbReference type="InParanoid" id="E8MZC5"/>
<name>E8MZC5_ANATU</name>
<evidence type="ECO:0000259" key="1">
    <source>
        <dbReference type="Pfam" id="PF01593"/>
    </source>
</evidence>
<dbReference type="InterPro" id="IPR002937">
    <property type="entry name" value="Amino_oxidase"/>
</dbReference>
<dbReference type="KEGG" id="atm:ANT_24470"/>
<dbReference type="RefSeq" id="WP_013560828.1">
    <property type="nucleotide sequence ID" value="NC_014960.1"/>
</dbReference>
<sequence>MRIVVIGAGIGGLTTAALLVKAGYSVTVLEAQTYPGGCAGTFFHKGYRFDAGATLAGGFQPGGPHARLAQLLGLSYPTHPISDAGWVVHLPNRRIYQWTDPEQWQEEVQRHFPFSRAFWKLQRFLANQVWDLSSRNAPLPPQSFHEFISLLKALRPGTITTLPFLFSRVKDFFPSKWTPEFKAFVDAQLLISAQTTSEDASLLYGSAAMDLPRRGIHTVKGGMGTLSEVLVDWIRRNGSEVLFRQEAVRVETNKREVHRVITRKGDVFTCDALVANVTPWGWAKLLGDALPVSIKKDLLKTGRMWGAFVLHLGVEADRVNTPITHHQIIGTLDRPLGETNSVFLSLSPLDDPTRAPSGMRAVTISTHTEPLGWFSLSEEDYQKRKEQYTEQCLSLVEREFPGFRSAVRLCLAGSPRTYAYYTHRPWGMVGGFPQSSILQARGPQSGFHNAWLVGDSVFPGQSTAGVTLGATRVANLILQSL</sequence>
<gene>
    <name evidence="2" type="ordered locus">ANT_24470</name>
</gene>
<keyword evidence="3" id="KW-1185">Reference proteome</keyword>
<reference evidence="2 3" key="1">
    <citation type="submission" date="2010-12" db="EMBL/GenBank/DDBJ databases">
        <title>Whole genome sequence of Anaerolinea thermophila UNI-1.</title>
        <authorList>
            <person name="Narita-Yamada S."/>
            <person name="Kishi E."/>
            <person name="Watanabe Y."/>
            <person name="Takasaki K."/>
            <person name="Ankai A."/>
            <person name="Oguchi A."/>
            <person name="Fukui S."/>
            <person name="Takahashi M."/>
            <person name="Yashiro I."/>
            <person name="Hosoyama A."/>
            <person name="Sekiguchi Y."/>
            <person name="Hanada S."/>
            <person name="Fujita N."/>
        </authorList>
    </citation>
    <scope>NUCLEOTIDE SEQUENCE [LARGE SCALE GENOMIC DNA]</scope>
    <source>
        <strain evidence="3">DSM 14523 / JCM 11388 / NBRC 100420 / UNI-1</strain>
    </source>
</reference>
<dbReference type="AlphaFoldDB" id="E8MZC5"/>
<dbReference type="Pfam" id="PF01593">
    <property type="entry name" value="Amino_oxidase"/>
    <property type="match status" value="1"/>
</dbReference>
<dbReference type="GO" id="GO:0016116">
    <property type="term" value="P:carotenoid metabolic process"/>
    <property type="evidence" value="ECO:0007669"/>
    <property type="project" value="InterPro"/>
</dbReference>